<dbReference type="EMBL" id="SLWV01000001">
    <property type="protein sequence ID" value="TCO80020.1"/>
    <property type="molecule type" value="Genomic_DNA"/>
</dbReference>
<dbReference type="InterPro" id="IPR023214">
    <property type="entry name" value="HAD_sf"/>
</dbReference>
<evidence type="ECO:0000313" key="2">
    <source>
        <dbReference type="EMBL" id="TCO80020.1"/>
    </source>
</evidence>
<sequence>MEDFVTRIDMKMEEFERLMNSFYQEEFENLKFTTKPTAIVIDIVKILKQKNYKLIVATISLFPRTVILHRIQWTGLNDKDFSLITDYESAHFCKPNLEYFQEILSIIEKTPEECLMVGNDVQEDLVVSKLGMKTFLIEDHIINREDSKPQPDFTGSYKDLLKYVEELPSLKEE</sequence>
<dbReference type="SUPFAM" id="SSF56784">
    <property type="entry name" value="HAD-like"/>
    <property type="match status" value="1"/>
</dbReference>
<proteinExistence type="predicted"/>
<dbReference type="GO" id="GO:0016787">
    <property type="term" value="F:hydrolase activity"/>
    <property type="evidence" value="ECO:0007669"/>
    <property type="project" value="UniProtKB-KW"/>
</dbReference>
<protein>
    <submittedName>
        <fullName evidence="2">FMN phosphatase YigB (HAD superfamily)</fullName>
    </submittedName>
</protein>
<dbReference type="PANTHER" id="PTHR43316">
    <property type="entry name" value="HYDROLASE, HALOACID DELAHOGENASE-RELATED"/>
    <property type="match status" value="1"/>
</dbReference>
<dbReference type="AlphaFoldDB" id="A0A4V6NPI5"/>
<keyword evidence="3" id="KW-1185">Reference proteome</keyword>
<evidence type="ECO:0000256" key="1">
    <source>
        <dbReference type="ARBA" id="ARBA00022801"/>
    </source>
</evidence>
<dbReference type="InterPro" id="IPR036412">
    <property type="entry name" value="HAD-like_sf"/>
</dbReference>
<accession>A0A4V6NPI5</accession>
<dbReference type="Pfam" id="PF00702">
    <property type="entry name" value="Hydrolase"/>
    <property type="match status" value="1"/>
</dbReference>
<dbReference type="InterPro" id="IPR051540">
    <property type="entry name" value="S-2-haloacid_dehalogenase"/>
</dbReference>
<reference evidence="2 3" key="1">
    <citation type="submission" date="2019-03" db="EMBL/GenBank/DDBJ databases">
        <title>Genomic Encyclopedia of Type Strains, Phase IV (KMG-IV): sequencing the most valuable type-strain genomes for metagenomic binning, comparative biology and taxonomic classification.</title>
        <authorList>
            <person name="Goeker M."/>
        </authorList>
    </citation>
    <scope>NUCLEOTIDE SEQUENCE [LARGE SCALE GENOMIC DNA]</scope>
    <source>
        <strain evidence="2 3">DSM 102940</strain>
    </source>
</reference>
<evidence type="ECO:0000313" key="3">
    <source>
        <dbReference type="Proteomes" id="UP000294919"/>
    </source>
</evidence>
<keyword evidence="1" id="KW-0378">Hydrolase</keyword>
<dbReference type="Proteomes" id="UP000294919">
    <property type="component" value="Unassembled WGS sequence"/>
</dbReference>
<dbReference type="Gene3D" id="3.40.50.1000">
    <property type="entry name" value="HAD superfamily/HAD-like"/>
    <property type="match status" value="1"/>
</dbReference>
<dbReference type="PANTHER" id="PTHR43316:SF3">
    <property type="entry name" value="HALOACID DEHALOGENASE, TYPE II (AFU_ORTHOLOGUE AFUA_2G07750)-RELATED"/>
    <property type="match status" value="1"/>
</dbReference>
<name>A0A4V6NPI5_9FIRM</name>
<comment type="caution">
    <text evidence="2">The sequence shown here is derived from an EMBL/GenBank/DDBJ whole genome shotgun (WGS) entry which is preliminary data.</text>
</comment>
<organism evidence="2 3">
    <name type="scientific">Marinisporobacter balticus</name>
    <dbReference type="NCBI Taxonomy" id="2018667"/>
    <lineage>
        <taxon>Bacteria</taxon>
        <taxon>Bacillati</taxon>
        <taxon>Bacillota</taxon>
        <taxon>Clostridia</taxon>
        <taxon>Peptostreptococcales</taxon>
        <taxon>Thermotaleaceae</taxon>
        <taxon>Marinisporobacter</taxon>
    </lineage>
</organism>
<gene>
    <name evidence="2" type="ORF">EV214_101257</name>
</gene>